<evidence type="ECO:0000313" key="8">
    <source>
        <dbReference type="Proteomes" id="UP000000844"/>
    </source>
</evidence>
<dbReference type="PIRSF" id="PIRSF006324">
    <property type="entry name" value="LeuE"/>
    <property type="match status" value="1"/>
</dbReference>
<evidence type="ECO:0000256" key="3">
    <source>
        <dbReference type="ARBA" id="ARBA00022692"/>
    </source>
</evidence>
<dbReference type="GO" id="GO:0005886">
    <property type="term" value="C:plasma membrane"/>
    <property type="evidence" value="ECO:0007669"/>
    <property type="project" value="UniProtKB-SubCell"/>
</dbReference>
<dbReference type="AlphaFoldDB" id="D3Q288"/>
<reference evidence="7 8" key="1">
    <citation type="journal article" date="2009" name="Stand. Genomic Sci.">
        <title>Complete genome sequence of Stackebrandtia nassauensis type strain (LLR-40K-21).</title>
        <authorList>
            <person name="Munk C."/>
            <person name="Lapidus A."/>
            <person name="Copeland A."/>
            <person name="Jando M."/>
            <person name="Mayilraj S."/>
            <person name="Glavina Del Rio T."/>
            <person name="Nolan M."/>
            <person name="Chen F."/>
            <person name="Lucas S."/>
            <person name="Tice H."/>
            <person name="Cheng J.F."/>
            <person name="Han C."/>
            <person name="Detter J.C."/>
            <person name="Bruce D."/>
            <person name="Goodwin L."/>
            <person name="Chain P."/>
            <person name="Pitluck S."/>
            <person name="Goker M."/>
            <person name="Ovchinikova G."/>
            <person name="Pati A."/>
            <person name="Ivanova N."/>
            <person name="Mavromatis K."/>
            <person name="Chen A."/>
            <person name="Palaniappan K."/>
            <person name="Land M."/>
            <person name="Hauser L."/>
            <person name="Chang Y.J."/>
            <person name="Jeffries C.D."/>
            <person name="Bristow J."/>
            <person name="Eisen J.A."/>
            <person name="Markowitz V."/>
            <person name="Hugenholtz P."/>
            <person name="Kyrpides N.C."/>
            <person name="Klenk H.P."/>
        </authorList>
    </citation>
    <scope>NUCLEOTIDE SEQUENCE [LARGE SCALE GENOMIC DNA]</scope>
    <source>
        <strain evidence="8">DSM 44728 / CIP 108903 / NRRL B-16338 / NBRC 102104 / LLR-40K-21</strain>
    </source>
</reference>
<keyword evidence="3 6" id="KW-0812">Transmembrane</keyword>
<feature type="transmembrane region" description="Helical" evidence="6">
    <location>
        <begin position="6"/>
        <end position="28"/>
    </location>
</feature>
<accession>D3Q288</accession>
<feature type="transmembrane region" description="Helical" evidence="6">
    <location>
        <begin position="115"/>
        <end position="135"/>
    </location>
</feature>
<dbReference type="STRING" id="446470.Snas_4170"/>
<dbReference type="InterPro" id="IPR001123">
    <property type="entry name" value="LeuE-type"/>
</dbReference>
<feature type="transmembrane region" description="Helical" evidence="6">
    <location>
        <begin position="40"/>
        <end position="64"/>
    </location>
</feature>
<keyword evidence="8" id="KW-1185">Reference proteome</keyword>
<evidence type="ECO:0000256" key="5">
    <source>
        <dbReference type="ARBA" id="ARBA00023136"/>
    </source>
</evidence>
<evidence type="ECO:0000313" key="7">
    <source>
        <dbReference type="EMBL" id="ADD43821.1"/>
    </source>
</evidence>
<feature type="transmembrane region" description="Helical" evidence="6">
    <location>
        <begin position="187"/>
        <end position="205"/>
    </location>
</feature>
<comment type="subcellular location">
    <subcellularLocation>
        <location evidence="1">Cell membrane</location>
        <topology evidence="1">Multi-pass membrane protein</topology>
    </subcellularLocation>
</comment>
<dbReference type="HOGENOM" id="CLU_079569_3_1_11"/>
<dbReference type="PANTHER" id="PTHR30086">
    <property type="entry name" value="ARGININE EXPORTER PROTEIN ARGO"/>
    <property type="match status" value="1"/>
</dbReference>
<feature type="transmembrane region" description="Helical" evidence="6">
    <location>
        <begin position="147"/>
        <end position="175"/>
    </location>
</feature>
<evidence type="ECO:0000256" key="1">
    <source>
        <dbReference type="ARBA" id="ARBA00004651"/>
    </source>
</evidence>
<gene>
    <name evidence="7" type="ordered locus">Snas_4170</name>
</gene>
<organism evidence="7 8">
    <name type="scientific">Stackebrandtia nassauensis (strain DSM 44728 / CIP 108903 / NRRL B-16338 / NBRC 102104 / LLR-40K-21)</name>
    <dbReference type="NCBI Taxonomy" id="446470"/>
    <lineage>
        <taxon>Bacteria</taxon>
        <taxon>Bacillati</taxon>
        <taxon>Actinomycetota</taxon>
        <taxon>Actinomycetes</taxon>
        <taxon>Glycomycetales</taxon>
        <taxon>Glycomycetaceae</taxon>
        <taxon>Stackebrandtia</taxon>
    </lineage>
</organism>
<keyword evidence="2" id="KW-1003">Cell membrane</keyword>
<sequence length="206" mass="21721">MDMSQLYLFIAASLVFVAVPGANTVYIVTCAIDQGRRAGILSAVGVETGTLVHVAIAVAGLAAVVAAFPLALTAIKIAGGAYLLYLGIRVLRRRSTAEEPMRAAPSSWRVFRDGLVVNVLNPKVALFFLAFLPQFVTAQSAARPQMLLLGCVFFALALLLDLIYAVAGGALGGWLSQRPRVREGQRYAVAAVYLVLGGWASLAGVT</sequence>
<evidence type="ECO:0000256" key="2">
    <source>
        <dbReference type="ARBA" id="ARBA00022475"/>
    </source>
</evidence>
<dbReference type="PANTHER" id="PTHR30086:SF20">
    <property type="entry name" value="ARGININE EXPORTER PROTEIN ARGO-RELATED"/>
    <property type="match status" value="1"/>
</dbReference>
<protein>
    <submittedName>
        <fullName evidence="7">Lysine exporter protein (LYSE/YGGA)</fullName>
    </submittedName>
</protein>
<dbReference type="RefSeq" id="WP_013019392.1">
    <property type="nucleotide sequence ID" value="NC_013947.1"/>
</dbReference>
<dbReference type="EMBL" id="CP001778">
    <property type="protein sequence ID" value="ADD43821.1"/>
    <property type="molecule type" value="Genomic_DNA"/>
</dbReference>
<name>D3Q288_STANL</name>
<dbReference type="eggNOG" id="COG1280">
    <property type="taxonomic scope" value="Bacteria"/>
</dbReference>
<dbReference type="Pfam" id="PF01810">
    <property type="entry name" value="LysE"/>
    <property type="match status" value="1"/>
</dbReference>
<proteinExistence type="predicted"/>
<dbReference type="KEGG" id="sna:Snas_4170"/>
<evidence type="ECO:0000256" key="6">
    <source>
        <dbReference type="SAM" id="Phobius"/>
    </source>
</evidence>
<keyword evidence="5 6" id="KW-0472">Membrane</keyword>
<dbReference type="GO" id="GO:0015171">
    <property type="term" value="F:amino acid transmembrane transporter activity"/>
    <property type="evidence" value="ECO:0007669"/>
    <property type="project" value="TreeGrafter"/>
</dbReference>
<evidence type="ECO:0000256" key="4">
    <source>
        <dbReference type="ARBA" id="ARBA00022989"/>
    </source>
</evidence>
<dbReference type="Proteomes" id="UP000000844">
    <property type="component" value="Chromosome"/>
</dbReference>
<feature type="transmembrane region" description="Helical" evidence="6">
    <location>
        <begin position="70"/>
        <end position="91"/>
    </location>
</feature>
<keyword evidence="4 6" id="KW-1133">Transmembrane helix</keyword>